<comment type="caution">
    <text evidence="1">The sequence shown here is derived from an EMBL/GenBank/DDBJ whole genome shotgun (WGS) entry which is preliminary data.</text>
</comment>
<dbReference type="EMBL" id="JAUSRF010000011">
    <property type="protein sequence ID" value="MDP9838639.1"/>
    <property type="molecule type" value="Genomic_DNA"/>
</dbReference>
<accession>A0ABT9PXP2</accession>
<dbReference type="SUPFAM" id="SSF52980">
    <property type="entry name" value="Restriction endonuclease-like"/>
    <property type="match status" value="1"/>
</dbReference>
<organism evidence="1 2">
    <name type="scientific">Neorhizobium huautlense</name>
    <dbReference type="NCBI Taxonomy" id="67774"/>
    <lineage>
        <taxon>Bacteria</taxon>
        <taxon>Pseudomonadati</taxon>
        <taxon>Pseudomonadota</taxon>
        <taxon>Alphaproteobacteria</taxon>
        <taxon>Hyphomicrobiales</taxon>
        <taxon>Rhizobiaceae</taxon>
        <taxon>Rhizobium/Agrobacterium group</taxon>
        <taxon>Neorhizobium</taxon>
    </lineage>
</organism>
<dbReference type="InterPro" id="IPR011335">
    <property type="entry name" value="Restrct_endonuc-II-like"/>
</dbReference>
<dbReference type="Proteomes" id="UP001241472">
    <property type="component" value="Unassembled WGS sequence"/>
</dbReference>
<protein>
    <recommendedName>
        <fullName evidence="3">Restriction endonuclease type IV Mrr domain-containing protein</fullName>
    </recommendedName>
</protein>
<evidence type="ECO:0008006" key="3">
    <source>
        <dbReference type="Google" id="ProtNLM"/>
    </source>
</evidence>
<evidence type="ECO:0000313" key="1">
    <source>
        <dbReference type="EMBL" id="MDP9838639.1"/>
    </source>
</evidence>
<proteinExistence type="predicted"/>
<evidence type="ECO:0000313" key="2">
    <source>
        <dbReference type="Proteomes" id="UP001241472"/>
    </source>
</evidence>
<gene>
    <name evidence="1" type="ORF">J2T09_003411</name>
</gene>
<dbReference type="RefSeq" id="WP_306836741.1">
    <property type="nucleotide sequence ID" value="NZ_JAUSRF010000011.1"/>
</dbReference>
<keyword evidence="2" id="KW-1185">Reference proteome</keyword>
<reference evidence="1 2" key="1">
    <citation type="submission" date="2023-07" db="EMBL/GenBank/DDBJ databases">
        <title>Sorghum-associated microbial communities from plants grown in Nebraska, USA.</title>
        <authorList>
            <person name="Schachtman D."/>
        </authorList>
    </citation>
    <scope>NUCLEOTIDE SEQUENCE [LARGE SCALE GENOMIC DNA]</scope>
    <source>
        <strain evidence="1 2">DS1307</strain>
    </source>
</reference>
<name>A0ABT9PXP2_9HYPH</name>
<sequence length="391" mass="44934">MHFVHFEQAPPRSWDQFEELCADVFQDEWRDTGLVRHGRSGQSQDGVDIVGRDGALWPVGIQCKKKSTWPVKTLTRKDLEKEVQKAKAFKPALKAFYLVTTAPDDEDIQACAREISAKHQLAGLFSVGVIGWGEIVRRAIRHPHVAAKHFGAYSPGKPTPLLASWRASAAKLLLDEAELEVSVRELLYDFREFPAGRLAFRTQEADDLLLKIRSLQSTHSNSLERRKSVLKHRERLYSHVYVEESVVIGLQLFFNHPDLSEYVRVPWDKDAPLLIRSFIEQQLDPNLSDIKGKEKIRLFAPQALPEPAGGDIAVFMPISEHNRTVRRSWELQAQYPKLDVEKLDELFRPVRFQYAIPAVMRRIVNGIRNGIPIETFEQANWLQFHLWKATY</sequence>